<dbReference type="PANTHER" id="PTHR30592:SF1">
    <property type="entry name" value="SULFUR CARRIER PROTEIN FDHD"/>
    <property type="match status" value="1"/>
</dbReference>
<dbReference type="GO" id="GO:0016783">
    <property type="term" value="F:sulfurtransferase activity"/>
    <property type="evidence" value="ECO:0007669"/>
    <property type="project" value="InterPro"/>
</dbReference>
<evidence type="ECO:0000256" key="2">
    <source>
        <dbReference type="ARBA" id="ARBA00023150"/>
    </source>
</evidence>
<name>A0A2S5DEQ9_9NEIS</name>
<dbReference type="OrthoDB" id="3197277at2"/>
<accession>A0A2S5DEQ9</accession>
<dbReference type="EMBL" id="PQWB01000051">
    <property type="protein sequence ID" value="POZ61462.1"/>
    <property type="molecule type" value="Genomic_DNA"/>
</dbReference>
<dbReference type="AlphaFoldDB" id="A0A2S5DEQ9"/>
<proteinExistence type="inferred from homology"/>
<dbReference type="GO" id="GO:0005737">
    <property type="term" value="C:cytoplasm"/>
    <property type="evidence" value="ECO:0007669"/>
    <property type="project" value="UniProtKB-SubCell"/>
</dbReference>
<dbReference type="GO" id="GO:0006777">
    <property type="term" value="P:Mo-molybdopterin cofactor biosynthetic process"/>
    <property type="evidence" value="ECO:0007669"/>
    <property type="project" value="UniProtKB-UniRule"/>
</dbReference>
<comment type="similarity">
    <text evidence="3">Belongs to the FdhD family.</text>
</comment>
<comment type="caution">
    <text evidence="4">The sequence shown here is derived from an EMBL/GenBank/DDBJ whole genome shotgun (WGS) entry which is preliminary data.</text>
</comment>
<dbReference type="NCBIfam" id="TIGR00129">
    <property type="entry name" value="fdhD_narQ"/>
    <property type="match status" value="1"/>
</dbReference>
<dbReference type="Gene3D" id="3.10.20.10">
    <property type="match status" value="1"/>
</dbReference>
<keyword evidence="5" id="KW-1185">Reference proteome</keyword>
<dbReference type="InterPro" id="IPR016193">
    <property type="entry name" value="Cytidine_deaminase-like"/>
</dbReference>
<dbReference type="HAMAP" id="MF_00187">
    <property type="entry name" value="FdhD"/>
    <property type="match status" value="1"/>
</dbReference>
<protein>
    <recommendedName>
        <fullName evidence="3">Sulfur carrier protein FdhD</fullName>
    </recommendedName>
</protein>
<dbReference type="PANTHER" id="PTHR30592">
    <property type="entry name" value="FORMATE DEHYDROGENASE"/>
    <property type="match status" value="1"/>
</dbReference>
<keyword evidence="2 3" id="KW-0501">Molybdenum cofactor biosynthesis</keyword>
<dbReference type="RefSeq" id="WP_103903161.1">
    <property type="nucleotide sequence ID" value="NZ_PQWB01000051.1"/>
</dbReference>
<dbReference type="Proteomes" id="UP000237082">
    <property type="component" value="Unassembled WGS sequence"/>
</dbReference>
<dbReference type="SUPFAM" id="SSF53927">
    <property type="entry name" value="Cytidine deaminase-like"/>
    <property type="match status" value="1"/>
</dbReference>
<dbReference type="GO" id="GO:0097163">
    <property type="term" value="F:sulfur carrier activity"/>
    <property type="evidence" value="ECO:0007669"/>
    <property type="project" value="UniProtKB-UniRule"/>
</dbReference>
<feature type="active site" description="Cysteine persulfide intermediate" evidence="3">
    <location>
        <position position="114"/>
    </location>
</feature>
<sequence>MNAIREEAGAVRLPVLRHKAGAASDAVDWVAEEAPVALVFNGISHAVMMATPCDLVELALGFALSEGIVARRSEIFDVEAETVCGGAEVRLEIAQPAFLAMKERRRSLAGRTGCGVCGIESLALLDLAPEAIAPPSQPIAADGQAIARAAAGLPPHQHLMRLTGCAHAAAWCDREGNVLAVFEDVGRHNALDKLIGWLAMEEACVGDGFVFLSSRASYELVRKAARLNIPMLATISAPTSLAVDIARRAGVTLASFCRQNGFVEYTAQAQA</sequence>
<dbReference type="InterPro" id="IPR003786">
    <property type="entry name" value="FdhD"/>
</dbReference>
<dbReference type="PIRSF" id="PIRSF015626">
    <property type="entry name" value="FdhD"/>
    <property type="match status" value="1"/>
</dbReference>
<evidence type="ECO:0000313" key="4">
    <source>
        <dbReference type="EMBL" id="POZ61462.1"/>
    </source>
</evidence>
<dbReference type="Gene3D" id="3.40.140.10">
    <property type="entry name" value="Cytidine Deaminase, domain 2"/>
    <property type="match status" value="1"/>
</dbReference>
<evidence type="ECO:0000256" key="1">
    <source>
        <dbReference type="ARBA" id="ARBA00022490"/>
    </source>
</evidence>
<organism evidence="4 5">
    <name type="scientific">Chromobacterium alticapitis</name>
    <dbReference type="NCBI Taxonomy" id="2073169"/>
    <lineage>
        <taxon>Bacteria</taxon>
        <taxon>Pseudomonadati</taxon>
        <taxon>Pseudomonadota</taxon>
        <taxon>Betaproteobacteria</taxon>
        <taxon>Neisseriales</taxon>
        <taxon>Chromobacteriaceae</taxon>
        <taxon>Chromobacterium</taxon>
    </lineage>
</organism>
<reference evidence="5" key="1">
    <citation type="submission" date="2018-02" db="EMBL/GenBank/DDBJ databases">
        <authorList>
            <person name="O'Hara-Hanley K."/>
            <person name="Soby S."/>
        </authorList>
    </citation>
    <scope>NUCLEOTIDE SEQUENCE [LARGE SCALE GENOMIC DNA]</scope>
    <source>
        <strain evidence="5">MWU14-2602</strain>
    </source>
</reference>
<comment type="subcellular location">
    <subcellularLocation>
        <location evidence="3">Cytoplasm</location>
    </subcellularLocation>
</comment>
<keyword evidence="4" id="KW-0808">Transferase</keyword>
<dbReference type="Pfam" id="PF02634">
    <property type="entry name" value="FdhD-NarQ"/>
    <property type="match status" value="1"/>
</dbReference>
<evidence type="ECO:0000313" key="5">
    <source>
        <dbReference type="Proteomes" id="UP000237082"/>
    </source>
</evidence>
<keyword evidence="1 3" id="KW-0963">Cytoplasm</keyword>
<gene>
    <name evidence="3" type="primary">fdhD</name>
    <name evidence="4" type="ORF">C2I19_13200</name>
</gene>
<comment type="caution">
    <text evidence="3">Lacks conserved residue(s) required for the propagation of feature annotation.</text>
</comment>
<comment type="function">
    <text evidence="3">Required for formate dehydrogenase (FDH) activity. Acts as a sulfur carrier protein that transfers sulfur from IscS to the molybdenum cofactor prior to its insertion into FDH.</text>
</comment>
<evidence type="ECO:0000256" key="3">
    <source>
        <dbReference type="HAMAP-Rule" id="MF_00187"/>
    </source>
</evidence>